<evidence type="ECO:0000259" key="3">
    <source>
        <dbReference type="Pfam" id="PF04836"/>
    </source>
</evidence>
<dbReference type="Pfam" id="PF05004">
    <property type="entry name" value="IFRD"/>
    <property type="match status" value="1"/>
</dbReference>
<feature type="domain" description="Interferon-related developmental regulator N-terminal" evidence="4">
    <location>
        <begin position="44"/>
        <end position="334"/>
    </location>
</feature>
<reference evidence="5" key="1">
    <citation type="submission" date="2021-01" db="UniProtKB">
        <authorList>
            <consortium name="EnsemblMetazoa"/>
        </authorList>
    </citation>
    <scope>IDENTIFICATION</scope>
</reference>
<evidence type="ECO:0000256" key="2">
    <source>
        <dbReference type="SAM" id="MobiDB-lite"/>
    </source>
</evidence>
<dbReference type="InterPro" id="IPR006921">
    <property type="entry name" value="Interferon-rel_develop_reg_C"/>
</dbReference>
<proteinExistence type="inferred from homology"/>
<dbReference type="InterPro" id="IPR039777">
    <property type="entry name" value="IFRD"/>
</dbReference>
<feature type="domain" description="Interferon-related developmental regulator C-terminal" evidence="3">
    <location>
        <begin position="381"/>
        <end position="435"/>
    </location>
</feature>
<dbReference type="EnsemblMetazoa" id="XM_022798346">
    <property type="protein sequence ID" value="XP_022654081"/>
    <property type="gene ID" value="LOC111247437"/>
</dbReference>
<dbReference type="OMA" id="QCFEAIF"/>
<feature type="compositionally biased region" description="Polar residues" evidence="2">
    <location>
        <begin position="28"/>
        <end position="48"/>
    </location>
</feature>
<dbReference type="AlphaFoldDB" id="A0A7M7MDI2"/>
<dbReference type="GeneID" id="111247437"/>
<feature type="compositionally biased region" description="Basic residues" evidence="2">
    <location>
        <begin position="1"/>
        <end position="10"/>
    </location>
</feature>
<dbReference type="PANTHER" id="PTHR12354">
    <property type="entry name" value="INTERFERON-RELATED DEVELOPMENTAL REGULATOR"/>
    <property type="match status" value="1"/>
</dbReference>
<keyword evidence="6" id="KW-1185">Reference proteome</keyword>
<dbReference type="PANTHER" id="PTHR12354:SF1">
    <property type="entry name" value="INTERFERON-RELATED DEVELOPMENTAL REGULATOR 1"/>
    <property type="match status" value="1"/>
</dbReference>
<name>A0A7M7MDI2_VARDE</name>
<evidence type="ECO:0000313" key="5">
    <source>
        <dbReference type="EnsemblMetazoa" id="XP_022654081"/>
    </source>
</evidence>
<dbReference type="Pfam" id="PF04836">
    <property type="entry name" value="IFRD_C"/>
    <property type="match status" value="1"/>
</dbReference>
<dbReference type="InterPro" id="IPR016024">
    <property type="entry name" value="ARM-type_fold"/>
</dbReference>
<accession>A0A7M7MDI2</accession>
<dbReference type="FunCoup" id="A0A7M7MDI2">
    <property type="interactions" value="1207"/>
</dbReference>
<dbReference type="OrthoDB" id="18978at2759"/>
<evidence type="ECO:0000313" key="6">
    <source>
        <dbReference type="Proteomes" id="UP000594260"/>
    </source>
</evidence>
<dbReference type="InterPro" id="IPR007701">
    <property type="entry name" value="Interferon-rel_develop_reg_N"/>
</dbReference>
<dbReference type="InParanoid" id="A0A7M7MDI2"/>
<dbReference type="SUPFAM" id="SSF48371">
    <property type="entry name" value="ARM repeat"/>
    <property type="match status" value="1"/>
</dbReference>
<evidence type="ECO:0008006" key="7">
    <source>
        <dbReference type="Google" id="ProtNLM"/>
    </source>
</evidence>
<dbReference type="RefSeq" id="XP_022654081.1">
    <property type="nucleotide sequence ID" value="XM_022798346.1"/>
</dbReference>
<organism evidence="5 6">
    <name type="scientific">Varroa destructor</name>
    <name type="common">Honeybee mite</name>
    <dbReference type="NCBI Taxonomy" id="109461"/>
    <lineage>
        <taxon>Eukaryota</taxon>
        <taxon>Metazoa</taxon>
        <taxon>Ecdysozoa</taxon>
        <taxon>Arthropoda</taxon>
        <taxon>Chelicerata</taxon>
        <taxon>Arachnida</taxon>
        <taxon>Acari</taxon>
        <taxon>Parasitiformes</taxon>
        <taxon>Mesostigmata</taxon>
        <taxon>Gamasina</taxon>
        <taxon>Dermanyssoidea</taxon>
        <taxon>Varroidae</taxon>
        <taxon>Varroa</taxon>
    </lineage>
</organism>
<comment type="similarity">
    <text evidence="1">Belongs to the IFRD family.</text>
</comment>
<dbReference type="Proteomes" id="UP000594260">
    <property type="component" value="Unplaced"/>
</dbReference>
<evidence type="ECO:0000259" key="4">
    <source>
        <dbReference type="Pfam" id="PF05004"/>
    </source>
</evidence>
<dbReference type="CTD" id="3475"/>
<feature type="region of interest" description="Disordered" evidence="2">
    <location>
        <begin position="1"/>
        <end position="61"/>
    </location>
</feature>
<sequence length="442" mass="48922">MMGTGRRSRNKGGGGGSQYESSDEDSLETCSVFSGESRAGNNRASQQNTDEDGSNSGAEEVDHFEDKLKEAIDGASTVKTGPRRTTYLQVLRQALADRFCPEFLATRPCTMVDIVEKSVKKGRPDEQAAACALACILVLQYGPEPDSVHIYDTLNKTLGHMVTNAGLPYATRQQCANALAITAYIADTNPLNIREIMDELRSVFSGAYLKGDGMPPTITPEQSALYQTALQSWALLLTALPADLAYNHLNRHLAPICGVLESNDVDLCIAAGETIALMFEIGRGQKHMFKPEDPRFHLQNLRAKLNELKTGSQKSHTKKDRKIQKSSFRDIERGITDEEGPDFTVHFGVEALHIRTWVDKRTYDALIGVLGRGMNHHLQTNDCLRSLFSLGAPLVPGSKESEGLFDKASKFKRHMANVAMDRHRTQKLAKHRDKRMDVCRSD</sequence>
<dbReference type="KEGG" id="vde:111247437"/>
<evidence type="ECO:0000256" key="1">
    <source>
        <dbReference type="ARBA" id="ARBA00008828"/>
    </source>
</evidence>
<protein>
    <recommendedName>
        <fullName evidence="7">Interferon-related developmental regulator 1</fullName>
    </recommendedName>
</protein>